<keyword evidence="2" id="KW-1185">Reference proteome</keyword>
<evidence type="ECO:0000313" key="3">
    <source>
        <dbReference type="WBParaSite" id="SSTP_0000095900.1"/>
    </source>
</evidence>
<reference evidence="3" key="1">
    <citation type="submission" date="2015-08" db="UniProtKB">
        <authorList>
            <consortium name="WormBaseParasite"/>
        </authorList>
    </citation>
    <scope>IDENTIFICATION</scope>
</reference>
<evidence type="ECO:0000313" key="4">
    <source>
        <dbReference type="WBParaSite" id="TCONS_00008499.p1"/>
    </source>
</evidence>
<dbReference type="WBParaSite" id="TCONS_00008499.p1">
    <property type="protein sequence ID" value="TCONS_00008499.p1"/>
    <property type="gene ID" value="XLOC_006437"/>
</dbReference>
<feature type="region of interest" description="Disordered" evidence="1">
    <location>
        <begin position="99"/>
        <end position="135"/>
    </location>
</feature>
<name>A0A0K0DUP4_STRER</name>
<proteinExistence type="predicted"/>
<feature type="compositionally biased region" description="Polar residues" evidence="1">
    <location>
        <begin position="99"/>
        <end position="128"/>
    </location>
</feature>
<protein>
    <submittedName>
        <fullName evidence="3">SRA1 domain-containing protein</fullName>
    </submittedName>
    <submittedName>
        <fullName evidence="4">SRA1/Sec31 domain-containing protein</fullName>
    </submittedName>
</protein>
<dbReference type="Gene3D" id="1.20.940.10">
    <property type="entry name" value="Functional domain of the splicing factor Prp18"/>
    <property type="match status" value="1"/>
</dbReference>
<dbReference type="WBParaSite" id="SSTP_0000095900.1">
    <property type="protein sequence ID" value="SSTP_0000095900.1"/>
    <property type="gene ID" value="SSTP_0000095900"/>
</dbReference>
<evidence type="ECO:0000313" key="2">
    <source>
        <dbReference type="Proteomes" id="UP000035681"/>
    </source>
</evidence>
<dbReference type="Proteomes" id="UP000035681">
    <property type="component" value="Unplaced"/>
</dbReference>
<evidence type="ECO:0000256" key="1">
    <source>
        <dbReference type="SAM" id="MobiDB-lite"/>
    </source>
</evidence>
<feature type="region of interest" description="Disordered" evidence="1">
    <location>
        <begin position="1"/>
        <end position="84"/>
    </location>
</feature>
<sequence>MSSSYSSPLPPCVTPGWNDPPDLSRSGTRPSSNRLMSKHRRPVDPSIQSSTIDSNSFNNLQQPAQQQTYPQHQQNSFGSNYGSVPQISQQVYTPNQHSFVNNTTITHPPNNGSVPEGQNYQGPSNNHTFGAPFYNPNSSSFSGNITSEHLTNSAFQPYHTFQQQQHQEMPFKNKNDETGICKGDDILTSVQRINNHKGNPNGTETVVHSGGSVINHGLLQQNQFPGQISQQQQQQQQQPPYLGHNAMYQNTEVPLENPSNYLIFSPPHAVMSEERRPITQPDPATYIPPKKAAGDVSLSGSQLVAFLIKATLRLPPGETCKGIQLRIENFNQMIQSDSISEACIKKLNFVVDAIDRDMLEDANVFFDQLMLSYGNETGQWGHGLKLLINELKRVRNDRRLGNDS</sequence>
<accession>A0A0K0DUP4</accession>
<organism evidence="3">
    <name type="scientific">Strongyloides stercoralis</name>
    <name type="common">Threadworm</name>
    <dbReference type="NCBI Taxonomy" id="6248"/>
    <lineage>
        <taxon>Eukaryota</taxon>
        <taxon>Metazoa</taxon>
        <taxon>Ecdysozoa</taxon>
        <taxon>Nematoda</taxon>
        <taxon>Chromadorea</taxon>
        <taxon>Rhabditida</taxon>
        <taxon>Tylenchina</taxon>
        <taxon>Panagrolaimomorpha</taxon>
        <taxon>Strongyloidoidea</taxon>
        <taxon>Strongyloididae</taxon>
        <taxon>Strongyloides</taxon>
    </lineage>
</organism>
<feature type="compositionally biased region" description="Polar residues" evidence="1">
    <location>
        <begin position="75"/>
        <end position="84"/>
    </location>
</feature>
<feature type="compositionally biased region" description="Low complexity" evidence="1">
    <location>
        <begin position="61"/>
        <end position="74"/>
    </location>
</feature>
<dbReference type="AlphaFoldDB" id="A0A0K0DUP4"/>
<feature type="compositionally biased region" description="Polar residues" evidence="1">
    <location>
        <begin position="25"/>
        <end position="35"/>
    </location>
</feature>
<feature type="compositionally biased region" description="Polar residues" evidence="1">
    <location>
        <begin position="46"/>
        <end position="60"/>
    </location>
</feature>